<feature type="transmembrane region" description="Helical" evidence="1">
    <location>
        <begin position="48"/>
        <end position="65"/>
    </location>
</feature>
<evidence type="ECO:0000313" key="3">
    <source>
        <dbReference type="Proteomes" id="UP000002595"/>
    </source>
</evidence>
<reference evidence="2" key="1">
    <citation type="submission" date="2006-12" db="EMBL/GenBank/DDBJ databases">
        <title>Complete sequence of Pyrobaculum islandicum DSM 4184.</title>
        <authorList>
            <person name="Copeland A."/>
            <person name="Lucas S."/>
            <person name="Lapidus A."/>
            <person name="Barry K."/>
            <person name="Detter J.C."/>
            <person name="Glavina del Rio T."/>
            <person name="Dalin E."/>
            <person name="Tice H."/>
            <person name="Pitluck S."/>
            <person name="Meincke L."/>
            <person name="Brettin T."/>
            <person name="Bruce D."/>
            <person name="Han C."/>
            <person name="Tapia R."/>
            <person name="Gilna P."/>
            <person name="Schmutz J."/>
            <person name="Larimer F."/>
            <person name="Land M."/>
            <person name="Hauser L."/>
            <person name="Kyrpides N."/>
            <person name="Mikhailova N."/>
            <person name="Cozen A.E."/>
            <person name="Fitz-Gibbon S.T."/>
            <person name="House C.H."/>
            <person name="Saltikov C."/>
            <person name="Lowe T."/>
            <person name="Richardson P."/>
        </authorList>
    </citation>
    <scope>NUCLEOTIDE SEQUENCE [LARGE SCALE GENOMIC DNA]</scope>
    <source>
        <strain evidence="2">DSM 4184</strain>
    </source>
</reference>
<evidence type="ECO:0000313" key="2">
    <source>
        <dbReference type="EMBL" id="ABL88133.1"/>
    </source>
</evidence>
<keyword evidence="1" id="KW-1133">Transmembrane helix</keyword>
<dbReference type="AlphaFoldDB" id="A1RT51"/>
<dbReference type="EMBL" id="CP000504">
    <property type="protein sequence ID" value="ABL88133.1"/>
    <property type="molecule type" value="Genomic_DNA"/>
</dbReference>
<dbReference type="eggNOG" id="arCOG05557">
    <property type="taxonomic scope" value="Archaea"/>
</dbReference>
<feature type="transmembrane region" description="Helical" evidence="1">
    <location>
        <begin position="141"/>
        <end position="157"/>
    </location>
</feature>
<dbReference type="Proteomes" id="UP000002595">
    <property type="component" value="Chromosome"/>
</dbReference>
<name>A1RT51_PYRIL</name>
<dbReference type="KEGG" id="pis:Pisl_0957"/>
<keyword evidence="3" id="KW-1185">Reference proteome</keyword>
<feature type="transmembrane region" description="Helical" evidence="1">
    <location>
        <begin position="21"/>
        <end position="42"/>
    </location>
</feature>
<keyword evidence="1" id="KW-0472">Membrane</keyword>
<dbReference type="STRING" id="384616.Pisl_0957"/>
<evidence type="ECO:0000256" key="1">
    <source>
        <dbReference type="SAM" id="Phobius"/>
    </source>
</evidence>
<protein>
    <submittedName>
        <fullName evidence="2">Uncharacterized protein</fullName>
    </submittedName>
</protein>
<gene>
    <name evidence="2" type="ordered locus">Pisl_0957</name>
</gene>
<accession>A1RT51</accession>
<proteinExistence type="predicted"/>
<sequence>MLNEYIAYKIQEIQEKTYVKTVLILSSMSTISVITSGIALVTNPLLKYLAIVTLTIGIAMSYITLRQGENKIRKVLINFTREPLVQRYFAVLKDLYSPRNYFDKLISEPLIDDIVVRAERKNIEASTPLFRAKYRALKNRARIVIFATSFAVTVPHIMVTKDFIFGIIILIVLLLGKNKLS</sequence>
<keyword evidence="1" id="KW-0812">Transmembrane</keyword>
<organism evidence="2 3">
    <name type="scientific">Pyrobaculum islandicum (strain DSM 4184 / JCM 9189 / GEO3)</name>
    <dbReference type="NCBI Taxonomy" id="384616"/>
    <lineage>
        <taxon>Archaea</taxon>
        <taxon>Thermoproteota</taxon>
        <taxon>Thermoprotei</taxon>
        <taxon>Thermoproteales</taxon>
        <taxon>Thermoproteaceae</taxon>
        <taxon>Pyrobaculum</taxon>
    </lineage>
</organism>
<dbReference type="HOGENOM" id="CLU_1493026_0_0_2"/>